<dbReference type="Gene3D" id="3.40.50.1240">
    <property type="entry name" value="Phosphoglycerate mutase-like"/>
    <property type="match status" value="1"/>
</dbReference>
<dbReference type="PANTHER" id="PTHR20963">
    <property type="entry name" value="MULTIPLE INOSITOL POLYPHOSPHATE PHOSPHATASE-RELATED"/>
    <property type="match status" value="1"/>
</dbReference>
<keyword evidence="17" id="KW-0472">Membrane</keyword>
<evidence type="ECO:0000256" key="6">
    <source>
        <dbReference type="ARBA" id="ARBA00023157"/>
    </source>
</evidence>
<keyword evidence="7" id="KW-0325">Glycoprotein</keyword>
<evidence type="ECO:0000313" key="19">
    <source>
        <dbReference type="Proteomes" id="UP000315522"/>
    </source>
</evidence>
<name>A0A559MBT0_9HELO</name>
<evidence type="ECO:0000256" key="11">
    <source>
        <dbReference type="ARBA" id="ARBA00043675"/>
    </source>
</evidence>
<dbReference type="Pfam" id="PF00328">
    <property type="entry name" value="His_Phos_2"/>
    <property type="match status" value="1"/>
</dbReference>
<dbReference type="Proteomes" id="UP000315522">
    <property type="component" value="Unassembled WGS sequence"/>
</dbReference>
<gene>
    <name evidence="18" type="primary">PHYA</name>
    <name evidence="18" type="ORF">LAWI1_G001458</name>
</gene>
<evidence type="ECO:0000256" key="3">
    <source>
        <dbReference type="ARBA" id="ARBA00012632"/>
    </source>
</evidence>
<dbReference type="SUPFAM" id="SSF53254">
    <property type="entry name" value="Phosphoglycerate mutase-like"/>
    <property type="match status" value="1"/>
</dbReference>
<proteinExistence type="inferred from homology"/>
<keyword evidence="19" id="KW-1185">Reference proteome</keyword>
<dbReference type="GO" id="GO:0005576">
    <property type="term" value="C:extracellular region"/>
    <property type="evidence" value="ECO:0007669"/>
    <property type="project" value="UniProtKB-SubCell"/>
</dbReference>
<evidence type="ECO:0000256" key="8">
    <source>
        <dbReference type="ARBA" id="ARBA00041857"/>
    </source>
</evidence>
<protein>
    <recommendedName>
        <fullName evidence="15">Phytase A</fullName>
        <ecNumber evidence="3">3.1.3.8</ecNumber>
    </recommendedName>
    <alternativeName>
        <fullName evidence="16">Histidine acid phosphatase phyA</fullName>
    </alternativeName>
    <alternativeName>
        <fullName evidence="9">Myo-inositol hexakisphosphate phosphohydrolase A</fullName>
    </alternativeName>
    <alternativeName>
        <fullName evidence="8">Myo-inositol-hexaphosphate 3-phosphohydrolase A</fullName>
    </alternativeName>
</protein>
<reference evidence="18 19" key="1">
    <citation type="submission" date="2018-05" db="EMBL/GenBank/DDBJ databases">
        <title>Genome sequencing and assembly of the regulated plant pathogen Lachnellula willkommii and related sister species for the development of diagnostic species identification markers.</title>
        <authorList>
            <person name="Giroux E."/>
            <person name="Bilodeau G."/>
        </authorList>
    </citation>
    <scope>NUCLEOTIDE SEQUENCE [LARGE SCALE GENOMIC DNA]</scope>
    <source>
        <strain evidence="18 19">CBS 172.35</strain>
    </source>
</reference>
<evidence type="ECO:0000256" key="4">
    <source>
        <dbReference type="ARBA" id="ARBA00022525"/>
    </source>
</evidence>
<evidence type="ECO:0000256" key="9">
    <source>
        <dbReference type="ARBA" id="ARBA00042300"/>
    </source>
</evidence>
<dbReference type="PROSITE" id="PS00778">
    <property type="entry name" value="HIS_ACID_PHOSPHAT_2"/>
    <property type="match status" value="1"/>
</dbReference>
<dbReference type="InterPro" id="IPR000560">
    <property type="entry name" value="His_Pase_clade-2"/>
</dbReference>
<keyword evidence="5" id="KW-0378">Hydrolase</keyword>
<dbReference type="PANTHER" id="PTHR20963:SF24">
    <property type="entry name" value="3-PHYTASE B"/>
    <property type="match status" value="1"/>
</dbReference>
<evidence type="ECO:0000256" key="17">
    <source>
        <dbReference type="SAM" id="Phobius"/>
    </source>
</evidence>
<evidence type="ECO:0000256" key="7">
    <source>
        <dbReference type="ARBA" id="ARBA00023180"/>
    </source>
</evidence>
<comment type="catalytic activity">
    <reaction evidence="14">
        <text>1D-myo-inositol hexakisphosphate + H2O = 1D-myo-inositol 1,2,4,5,6-pentakisphosphate + phosphate</text>
        <dbReference type="Rhea" id="RHEA:16989"/>
        <dbReference type="ChEBI" id="CHEBI:15377"/>
        <dbReference type="ChEBI" id="CHEBI:43474"/>
        <dbReference type="ChEBI" id="CHEBI:57798"/>
        <dbReference type="ChEBI" id="CHEBI:58130"/>
        <dbReference type="EC" id="3.1.3.8"/>
    </reaction>
    <physiologicalReaction direction="left-to-right" evidence="14">
        <dbReference type="Rhea" id="RHEA:16990"/>
    </physiologicalReaction>
</comment>
<keyword evidence="17" id="KW-1133">Transmembrane helix</keyword>
<dbReference type="PROSITE" id="PS00616">
    <property type="entry name" value="HIS_ACID_PHOSPHAT_1"/>
    <property type="match status" value="1"/>
</dbReference>
<dbReference type="InterPro" id="IPR029033">
    <property type="entry name" value="His_PPase_superfam"/>
</dbReference>
<evidence type="ECO:0000256" key="1">
    <source>
        <dbReference type="ARBA" id="ARBA00004613"/>
    </source>
</evidence>
<comment type="catalytic activity">
    <reaction evidence="12">
        <text>1D-myo-inositol 1,2,6-trisphosphate + H2O = 1D-myo-inositol 1,2-bisphosphate + phosphate</text>
        <dbReference type="Rhea" id="RHEA:77131"/>
        <dbReference type="ChEBI" id="CHEBI:15377"/>
        <dbReference type="ChEBI" id="CHEBI:43474"/>
        <dbReference type="ChEBI" id="CHEBI:195537"/>
        <dbReference type="ChEBI" id="CHEBI:195539"/>
    </reaction>
    <physiologicalReaction direction="left-to-right" evidence="12">
        <dbReference type="Rhea" id="RHEA:77132"/>
    </physiologicalReaction>
</comment>
<evidence type="ECO:0000256" key="16">
    <source>
        <dbReference type="ARBA" id="ARBA00044262"/>
    </source>
</evidence>
<dbReference type="EC" id="3.1.3.8" evidence="3"/>
<dbReference type="InterPro" id="IPR033379">
    <property type="entry name" value="Acid_Pase_AS"/>
</dbReference>
<accession>A0A559MBT0</accession>
<feature type="transmembrane region" description="Helical" evidence="17">
    <location>
        <begin position="68"/>
        <end position="88"/>
    </location>
</feature>
<dbReference type="EMBL" id="QGML01000896">
    <property type="protein sequence ID" value="TVY90353.1"/>
    <property type="molecule type" value="Genomic_DNA"/>
</dbReference>
<sequence length="531" mass="59208">MKSALAETVATGRHQQGLMAHKYEAIPSTKHVENYRETRSALDVDEETLGILERHLKKFQSQNRRRQVIMSVGVIGILLFLYGATTGWSQHMKSCDSVRDGYQCRPELSHFWGQYSPYFAVESEIATEVPDQCQITFVQILSRHGARDPTSSKTTKYNETVANIHAHAKSYGEGYAFIKDYKYTLGADQLSVFGQQQMINSGEKYYHKYKSLAQRTTPFIRSSGQDRVVESAQNWTQGFHDARIDDIFESNDGYPYKIVVISEDTGSNNTLDHGLCTSFEDGSDSKIADSAQQTWIDTFTPPITARLNRNLPGVNLTNTDTIYLMDLCPFNTVANALGLISPFCSLFTLSEWHSYDYYQTLGKYYGYGWGNPLGPTQGVGFTNELIARLTATPVDDHTSTNSTLDSSPKTFPVGGTTNLYADFSHDNDMTAIFAALGLYNATRPLLNTTLEDTEVTKGYSASWSVPFAARAYFEKMACVGATEEFVRVIVNDRVLPLESCGGDKLGRCTLSAFIDSLSFAREGGKWDQCFA</sequence>
<comment type="catalytic activity">
    <reaction evidence="11">
        <text>1D-myo-inositol 1,2-bisphosphate + H2O = 1D-myo-inositol 2-phosphate + phosphate</text>
        <dbReference type="Rhea" id="RHEA:77135"/>
        <dbReference type="ChEBI" id="CHEBI:15377"/>
        <dbReference type="ChEBI" id="CHEBI:43474"/>
        <dbReference type="ChEBI" id="CHEBI:84142"/>
        <dbReference type="ChEBI" id="CHEBI:195539"/>
    </reaction>
    <physiologicalReaction direction="left-to-right" evidence="11">
        <dbReference type="Rhea" id="RHEA:77136"/>
    </physiologicalReaction>
</comment>
<dbReference type="AlphaFoldDB" id="A0A559MBT0"/>
<comment type="catalytic activity">
    <reaction evidence="10">
        <text>1D-myo-inositol 1,2,5,6-tetrakisphosphate + H2O = 1D-myo-inositol 1,2,6-trisphosphate + phosphate</text>
        <dbReference type="Rhea" id="RHEA:77119"/>
        <dbReference type="ChEBI" id="CHEBI:15377"/>
        <dbReference type="ChEBI" id="CHEBI:43474"/>
        <dbReference type="ChEBI" id="CHEBI:195535"/>
        <dbReference type="ChEBI" id="CHEBI:195537"/>
    </reaction>
    <physiologicalReaction direction="left-to-right" evidence="10">
        <dbReference type="Rhea" id="RHEA:77120"/>
    </physiologicalReaction>
</comment>
<evidence type="ECO:0000256" key="13">
    <source>
        <dbReference type="ARBA" id="ARBA00043748"/>
    </source>
</evidence>
<evidence type="ECO:0000256" key="14">
    <source>
        <dbReference type="ARBA" id="ARBA00043788"/>
    </source>
</evidence>
<organism evidence="18 19">
    <name type="scientific">Lachnellula willkommii</name>
    <dbReference type="NCBI Taxonomy" id="215461"/>
    <lineage>
        <taxon>Eukaryota</taxon>
        <taxon>Fungi</taxon>
        <taxon>Dikarya</taxon>
        <taxon>Ascomycota</taxon>
        <taxon>Pezizomycotina</taxon>
        <taxon>Leotiomycetes</taxon>
        <taxon>Helotiales</taxon>
        <taxon>Lachnaceae</taxon>
        <taxon>Lachnellula</taxon>
    </lineage>
</organism>
<evidence type="ECO:0000256" key="12">
    <source>
        <dbReference type="ARBA" id="ARBA00043721"/>
    </source>
</evidence>
<evidence type="ECO:0000256" key="15">
    <source>
        <dbReference type="ARBA" id="ARBA00044106"/>
    </source>
</evidence>
<evidence type="ECO:0000256" key="2">
    <source>
        <dbReference type="ARBA" id="ARBA00005375"/>
    </source>
</evidence>
<comment type="similarity">
    <text evidence="2">Belongs to the histidine acid phosphatase family.</text>
</comment>
<comment type="catalytic activity">
    <reaction evidence="13">
        <text>1D-myo-inositol 1,2,4,5,6-pentakisphosphate + H2O = 1D-myo-inositol 1,2,5,6-tetrakisphosphate + phosphate</text>
        <dbReference type="Rhea" id="RHEA:77115"/>
        <dbReference type="ChEBI" id="CHEBI:15377"/>
        <dbReference type="ChEBI" id="CHEBI:43474"/>
        <dbReference type="ChEBI" id="CHEBI:57798"/>
        <dbReference type="ChEBI" id="CHEBI:195535"/>
    </reaction>
    <physiologicalReaction direction="left-to-right" evidence="13">
        <dbReference type="Rhea" id="RHEA:77116"/>
    </physiologicalReaction>
</comment>
<evidence type="ECO:0000313" key="18">
    <source>
        <dbReference type="EMBL" id="TVY90353.1"/>
    </source>
</evidence>
<comment type="caution">
    <text evidence="18">The sequence shown here is derived from an EMBL/GenBank/DDBJ whole genome shotgun (WGS) entry which is preliminary data.</text>
</comment>
<comment type="subcellular location">
    <subcellularLocation>
        <location evidence="1">Secreted</location>
    </subcellularLocation>
</comment>
<dbReference type="FunFam" id="3.40.50.1240:FF:000027">
    <property type="entry name" value="3-phytase A"/>
    <property type="match status" value="1"/>
</dbReference>
<keyword evidence="17" id="KW-0812">Transmembrane</keyword>
<keyword evidence="6" id="KW-1015">Disulfide bond</keyword>
<evidence type="ECO:0000256" key="5">
    <source>
        <dbReference type="ARBA" id="ARBA00022801"/>
    </source>
</evidence>
<dbReference type="CDD" id="cd07061">
    <property type="entry name" value="HP_HAP_like"/>
    <property type="match status" value="1"/>
</dbReference>
<dbReference type="GO" id="GO:0003993">
    <property type="term" value="F:acid phosphatase activity"/>
    <property type="evidence" value="ECO:0007669"/>
    <property type="project" value="TreeGrafter"/>
</dbReference>
<keyword evidence="4" id="KW-0964">Secreted</keyword>
<dbReference type="GO" id="GO:0016158">
    <property type="term" value="F:inositol hexakisphosphate 3-phosphatase activity"/>
    <property type="evidence" value="ECO:0007669"/>
    <property type="project" value="UniProtKB-EC"/>
</dbReference>
<evidence type="ECO:0000256" key="10">
    <source>
        <dbReference type="ARBA" id="ARBA00043670"/>
    </source>
</evidence>